<feature type="signal peptide" evidence="9">
    <location>
        <begin position="1"/>
        <end position="23"/>
    </location>
</feature>
<feature type="region of interest" description="CuBD subdomain" evidence="8">
    <location>
        <begin position="159"/>
        <end position="223"/>
    </location>
</feature>
<dbReference type="Gene3D" id="3.30.1490.140">
    <property type="entry name" value="Amyloidogenic glycoprotein, copper-binding domain"/>
    <property type="match status" value="1"/>
</dbReference>
<gene>
    <name evidence="11" type="ORF">BOX15_Mlig001691g2</name>
</gene>
<dbReference type="InterPro" id="IPR036669">
    <property type="entry name" value="Amyloid_Cu-bd_sf"/>
</dbReference>
<evidence type="ECO:0000256" key="1">
    <source>
        <dbReference type="ARBA" id="ARBA00004479"/>
    </source>
</evidence>
<feature type="chain" id="PRO_5013283749" description="E1 domain-containing protein" evidence="9">
    <location>
        <begin position="24"/>
        <end position="270"/>
    </location>
</feature>
<protein>
    <recommendedName>
        <fullName evidence="10">E1 domain-containing protein</fullName>
    </recommendedName>
</protein>
<evidence type="ECO:0000256" key="9">
    <source>
        <dbReference type="SAM" id="SignalP"/>
    </source>
</evidence>
<evidence type="ECO:0000256" key="5">
    <source>
        <dbReference type="ARBA" id="ARBA00023136"/>
    </source>
</evidence>
<dbReference type="EMBL" id="NIVC01000143">
    <property type="protein sequence ID" value="PAA89607.1"/>
    <property type="molecule type" value="Genomic_DNA"/>
</dbReference>
<dbReference type="PANTHER" id="PTHR23103:SF15">
    <property type="entry name" value="AMYLOID-BETA-LIKE PROTEIN"/>
    <property type="match status" value="1"/>
</dbReference>
<comment type="subcellular location">
    <subcellularLocation>
        <location evidence="1">Membrane</location>
        <topology evidence="1">Single-pass type I membrane protein</topology>
    </subcellularLocation>
</comment>
<dbReference type="GO" id="GO:0016020">
    <property type="term" value="C:membrane"/>
    <property type="evidence" value="ECO:0007669"/>
    <property type="project" value="UniProtKB-SubCell"/>
</dbReference>
<dbReference type="SMART" id="SM00006">
    <property type="entry name" value="A4_EXTRA"/>
    <property type="match status" value="1"/>
</dbReference>
<keyword evidence="5" id="KW-0472">Membrane</keyword>
<organism evidence="11 12">
    <name type="scientific">Macrostomum lignano</name>
    <dbReference type="NCBI Taxonomy" id="282301"/>
    <lineage>
        <taxon>Eukaryota</taxon>
        <taxon>Metazoa</taxon>
        <taxon>Spiralia</taxon>
        <taxon>Lophotrochozoa</taxon>
        <taxon>Platyhelminthes</taxon>
        <taxon>Rhabditophora</taxon>
        <taxon>Macrostomorpha</taxon>
        <taxon>Macrostomida</taxon>
        <taxon>Macrostomidae</taxon>
        <taxon>Macrostomum</taxon>
    </lineage>
</organism>
<dbReference type="PANTHER" id="PTHR23103">
    <property type="entry name" value="ALZHEIMER'S DISEASE BETA-AMYLOID RELATED"/>
    <property type="match status" value="1"/>
</dbReference>
<keyword evidence="3 9" id="KW-0732">Signal</keyword>
<comment type="caution">
    <text evidence="11">The sequence shown here is derived from an EMBL/GenBank/DDBJ whole genome shotgun (WGS) entry which is preliminary data.</text>
</comment>
<evidence type="ECO:0000313" key="11">
    <source>
        <dbReference type="EMBL" id="PAA89607.1"/>
    </source>
</evidence>
<reference evidence="11 12" key="1">
    <citation type="submission" date="2017-06" db="EMBL/GenBank/DDBJ databases">
        <title>A platform for efficient transgenesis in Macrostomum lignano, a flatworm model organism for stem cell research.</title>
        <authorList>
            <person name="Berezikov E."/>
        </authorList>
    </citation>
    <scope>NUCLEOTIDE SEQUENCE [LARGE SCALE GENOMIC DNA]</scope>
    <source>
        <strain evidence="11">DV1</strain>
        <tissue evidence="11">Whole organism</tissue>
    </source>
</reference>
<dbReference type="STRING" id="282301.A0A267GW89"/>
<name>A0A267GW89_9PLAT</name>
<evidence type="ECO:0000259" key="10">
    <source>
        <dbReference type="PROSITE" id="PS51869"/>
    </source>
</evidence>
<dbReference type="OrthoDB" id="6147836at2759"/>
<evidence type="ECO:0000256" key="3">
    <source>
        <dbReference type="ARBA" id="ARBA00022729"/>
    </source>
</evidence>
<evidence type="ECO:0000256" key="4">
    <source>
        <dbReference type="ARBA" id="ARBA00022989"/>
    </source>
</evidence>
<feature type="domain" description="E1" evidence="10">
    <location>
        <begin position="43"/>
        <end position="223"/>
    </location>
</feature>
<keyword evidence="7" id="KW-0325">Glycoprotein</keyword>
<dbReference type="Pfam" id="PF02177">
    <property type="entry name" value="APP_N"/>
    <property type="match status" value="1"/>
</dbReference>
<evidence type="ECO:0000256" key="8">
    <source>
        <dbReference type="PROSITE-ProRule" id="PRU01217"/>
    </source>
</evidence>
<dbReference type="GO" id="GO:0046914">
    <property type="term" value="F:transition metal ion binding"/>
    <property type="evidence" value="ECO:0007669"/>
    <property type="project" value="InterPro"/>
</dbReference>
<comment type="similarity">
    <text evidence="8">Belongs to the APP family.</text>
</comment>
<dbReference type="InterPro" id="IPR008155">
    <property type="entry name" value="Amyloid_glyco"/>
</dbReference>
<accession>A0A267GW89</accession>
<sequence>MPRIKALEIILSVLLCLAATAAALSSVVAVDSSNSRQQQQQQQQHQHQVAFACPTDSAENTDDLPAVVWLSDPAGGPGRWHADPRLTGCPATPSKQLEFCRLAYPHVKNIINVAPAAETVPVPNWCPSGSSALDCPARTVTPQLCLTSDFKSDALLLPPNCRFDHRSADNPRNPDECRTFTQWRQVARARCASVGEVLRTHSLLLPCSAAGKFAGVEFVCCPETSAVPFAVPSVEDRDREIVQVSLWPAFSFSRDVFSGYCRVVQLASPL</sequence>
<dbReference type="SUPFAM" id="SSF89811">
    <property type="entry name" value="Amyloid beta a4 protein copper binding domain (domain 2)"/>
    <property type="match status" value="1"/>
</dbReference>
<dbReference type="AlphaFoldDB" id="A0A267GW89"/>
<evidence type="ECO:0000256" key="2">
    <source>
        <dbReference type="ARBA" id="ARBA00022692"/>
    </source>
</evidence>
<evidence type="ECO:0000313" key="12">
    <source>
        <dbReference type="Proteomes" id="UP000215902"/>
    </source>
</evidence>
<dbReference type="InterPro" id="IPR019744">
    <property type="entry name" value="APP_CUBD_CS"/>
</dbReference>
<keyword evidence="4" id="KW-1133">Transmembrane helix</keyword>
<feature type="region of interest" description="GFLD subdomain" evidence="8">
    <location>
        <begin position="43"/>
        <end position="151"/>
    </location>
</feature>
<dbReference type="SUPFAM" id="SSF56491">
    <property type="entry name" value="A heparin-binding domain"/>
    <property type="match status" value="1"/>
</dbReference>
<dbReference type="InterPro" id="IPR036454">
    <property type="entry name" value="Amyloid_glyco_heparin-bd_sf"/>
</dbReference>
<dbReference type="Pfam" id="PF12924">
    <property type="entry name" value="APP_Cu_bd"/>
    <property type="match status" value="1"/>
</dbReference>
<dbReference type="InterPro" id="IPR015849">
    <property type="entry name" value="Amyloid_glyco_heparin-bd"/>
</dbReference>
<dbReference type="GO" id="GO:0008201">
    <property type="term" value="F:heparin binding"/>
    <property type="evidence" value="ECO:0007669"/>
    <property type="project" value="UniProtKB-UniRule"/>
</dbReference>
<dbReference type="InterPro" id="IPR008154">
    <property type="entry name" value="Amyloid_glyco_extra"/>
</dbReference>
<dbReference type="PROSITE" id="PS00319">
    <property type="entry name" value="APP_CUBD"/>
    <property type="match status" value="1"/>
</dbReference>
<keyword evidence="12" id="KW-1185">Reference proteome</keyword>
<comment type="caution">
    <text evidence="8">Lacks conserved residue(s) required for the propagation of feature annotation.</text>
</comment>
<evidence type="ECO:0000256" key="7">
    <source>
        <dbReference type="ARBA" id="ARBA00023180"/>
    </source>
</evidence>
<dbReference type="Gene3D" id="3.90.570.10">
    <property type="entry name" value="Amyloidogenic glycoprotein, heparin-binding domain"/>
    <property type="match status" value="1"/>
</dbReference>
<dbReference type="PROSITE" id="PS51869">
    <property type="entry name" value="APP_E1"/>
    <property type="match status" value="1"/>
</dbReference>
<evidence type="ECO:0000256" key="6">
    <source>
        <dbReference type="ARBA" id="ARBA00023157"/>
    </source>
</evidence>
<feature type="disulfide bond" evidence="8">
    <location>
        <begin position="177"/>
        <end position="207"/>
    </location>
</feature>
<keyword evidence="6 8" id="KW-1015">Disulfide bond</keyword>
<proteinExistence type="inferred from homology"/>
<dbReference type="InterPro" id="IPR011178">
    <property type="entry name" value="Amyloid_glyco_Cu-bd"/>
</dbReference>
<keyword evidence="2" id="KW-0812">Transmembrane</keyword>
<dbReference type="Proteomes" id="UP000215902">
    <property type="component" value="Unassembled WGS sequence"/>
</dbReference>